<feature type="domain" description="HTH tetR-type" evidence="5">
    <location>
        <begin position="20"/>
        <end position="80"/>
    </location>
</feature>
<evidence type="ECO:0000313" key="6">
    <source>
        <dbReference type="EMBL" id="GAB48410.1"/>
    </source>
</evidence>
<dbReference type="Gene3D" id="1.10.357.10">
    <property type="entry name" value="Tetracycline Repressor, domain 2"/>
    <property type="match status" value="1"/>
</dbReference>
<organism evidence="6 7">
    <name type="scientific">Mobilicoccus pelagius NBRC 104925</name>
    <dbReference type="NCBI Taxonomy" id="1089455"/>
    <lineage>
        <taxon>Bacteria</taxon>
        <taxon>Bacillati</taxon>
        <taxon>Actinomycetota</taxon>
        <taxon>Actinomycetes</taxon>
        <taxon>Micrococcales</taxon>
        <taxon>Dermatophilaceae</taxon>
        <taxon>Mobilicoccus</taxon>
    </lineage>
</organism>
<evidence type="ECO:0000259" key="5">
    <source>
        <dbReference type="PROSITE" id="PS50977"/>
    </source>
</evidence>
<accession>H5URQ2</accession>
<keyword evidence="2 4" id="KW-0238">DNA-binding</keyword>
<evidence type="ECO:0000256" key="1">
    <source>
        <dbReference type="ARBA" id="ARBA00023015"/>
    </source>
</evidence>
<dbReference type="STRING" id="1089455.MOPEL_073_00500"/>
<keyword evidence="1" id="KW-0805">Transcription regulation</keyword>
<evidence type="ECO:0000256" key="4">
    <source>
        <dbReference type="PROSITE-ProRule" id="PRU00335"/>
    </source>
</evidence>
<dbReference type="GO" id="GO:0045892">
    <property type="term" value="P:negative regulation of DNA-templated transcription"/>
    <property type="evidence" value="ECO:0007669"/>
    <property type="project" value="UniProtKB-ARBA"/>
</dbReference>
<dbReference type="PANTHER" id="PTHR30055:SF160">
    <property type="entry name" value="TRANSCRIPTIONAL REGULATORY PROTEIN (PROBABLY ASNC-FAMILY)-RELATED"/>
    <property type="match status" value="1"/>
</dbReference>
<dbReference type="RefSeq" id="WP_009482308.1">
    <property type="nucleotide sequence ID" value="NZ_BAFE01000052.1"/>
</dbReference>
<dbReference type="GO" id="GO:0003700">
    <property type="term" value="F:DNA-binding transcription factor activity"/>
    <property type="evidence" value="ECO:0007669"/>
    <property type="project" value="TreeGrafter"/>
</dbReference>
<dbReference type="PRINTS" id="PR00455">
    <property type="entry name" value="HTHTETR"/>
</dbReference>
<dbReference type="AlphaFoldDB" id="H5URQ2"/>
<comment type="caution">
    <text evidence="6">The sequence shown here is derived from an EMBL/GenBank/DDBJ whole genome shotgun (WGS) entry which is preliminary data.</text>
</comment>
<keyword evidence="7" id="KW-1185">Reference proteome</keyword>
<evidence type="ECO:0000256" key="3">
    <source>
        <dbReference type="ARBA" id="ARBA00023163"/>
    </source>
</evidence>
<dbReference type="InterPro" id="IPR009057">
    <property type="entry name" value="Homeodomain-like_sf"/>
</dbReference>
<protein>
    <submittedName>
        <fullName evidence="6">Putative TetR family transcriptional regulator</fullName>
    </submittedName>
</protein>
<dbReference type="eggNOG" id="COG1309">
    <property type="taxonomic scope" value="Bacteria"/>
</dbReference>
<dbReference type="GO" id="GO:0000976">
    <property type="term" value="F:transcription cis-regulatory region binding"/>
    <property type="evidence" value="ECO:0007669"/>
    <property type="project" value="TreeGrafter"/>
</dbReference>
<keyword evidence="3" id="KW-0804">Transcription</keyword>
<dbReference type="SUPFAM" id="SSF48498">
    <property type="entry name" value="Tetracyclin repressor-like, C-terminal domain"/>
    <property type="match status" value="1"/>
</dbReference>
<proteinExistence type="predicted"/>
<gene>
    <name evidence="6" type="ORF">MOPEL_073_00500</name>
</gene>
<reference evidence="6 7" key="1">
    <citation type="submission" date="2012-02" db="EMBL/GenBank/DDBJ databases">
        <title>Whole genome shotgun sequence of Mobilicoccus pelagius NBRC 104925.</title>
        <authorList>
            <person name="Yoshida Y."/>
            <person name="Hosoyama A."/>
            <person name="Tsuchikane K."/>
            <person name="Katsumata H."/>
            <person name="Yamazaki S."/>
            <person name="Fujita N."/>
        </authorList>
    </citation>
    <scope>NUCLEOTIDE SEQUENCE [LARGE SCALE GENOMIC DNA]</scope>
    <source>
        <strain evidence="6 7">NBRC 104925</strain>
    </source>
</reference>
<evidence type="ECO:0000313" key="7">
    <source>
        <dbReference type="Proteomes" id="UP000004367"/>
    </source>
</evidence>
<dbReference type="PANTHER" id="PTHR30055">
    <property type="entry name" value="HTH-TYPE TRANSCRIPTIONAL REGULATOR RUTR"/>
    <property type="match status" value="1"/>
</dbReference>
<sequence>MVTTPGGTPSVPRGTRLPREERRTQLLAAAQAVFVESGYHAAGMDEIADRAGVSKPVLYQHFPGKLELYLALLDAACEQLLDSVQAALRSTSDNEQRVVATMEAYLGFVARNGGTYRLVFESDLRQEAQVADRVRTVERVSAKAVGDLVVDQTGLSESEAGLVATGVVGMAQTAARRWVRQGSQIPLEQAARLLAEVVWRGIRSFPVVDGVAQTR</sequence>
<dbReference type="EMBL" id="BAFE01000052">
    <property type="protein sequence ID" value="GAB48410.1"/>
    <property type="molecule type" value="Genomic_DNA"/>
</dbReference>
<evidence type="ECO:0000256" key="2">
    <source>
        <dbReference type="ARBA" id="ARBA00023125"/>
    </source>
</evidence>
<dbReference type="FunFam" id="1.10.10.60:FF:000141">
    <property type="entry name" value="TetR family transcriptional regulator"/>
    <property type="match status" value="1"/>
</dbReference>
<dbReference type="InterPro" id="IPR001647">
    <property type="entry name" value="HTH_TetR"/>
</dbReference>
<dbReference type="SUPFAM" id="SSF46689">
    <property type="entry name" value="Homeodomain-like"/>
    <property type="match status" value="1"/>
</dbReference>
<dbReference type="InterPro" id="IPR054129">
    <property type="entry name" value="DesT_TetR_C"/>
</dbReference>
<dbReference type="InterPro" id="IPR050109">
    <property type="entry name" value="HTH-type_TetR-like_transc_reg"/>
</dbReference>
<name>H5URQ2_9MICO</name>
<dbReference type="InterPro" id="IPR036271">
    <property type="entry name" value="Tet_transcr_reg_TetR-rel_C_sf"/>
</dbReference>
<dbReference type="Pfam" id="PF00440">
    <property type="entry name" value="TetR_N"/>
    <property type="match status" value="1"/>
</dbReference>
<dbReference type="Pfam" id="PF21943">
    <property type="entry name" value="TetR_C_46"/>
    <property type="match status" value="1"/>
</dbReference>
<feature type="DNA-binding region" description="H-T-H motif" evidence="4">
    <location>
        <begin position="43"/>
        <end position="62"/>
    </location>
</feature>
<dbReference type="PROSITE" id="PS50977">
    <property type="entry name" value="HTH_TETR_2"/>
    <property type="match status" value="1"/>
</dbReference>
<dbReference type="Proteomes" id="UP000004367">
    <property type="component" value="Unassembled WGS sequence"/>
</dbReference>